<protein>
    <recommendedName>
        <fullName evidence="1">Heterokaryon incompatibility domain-containing protein</fullName>
    </recommendedName>
</protein>
<dbReference type="Proteomes" id="UP001358417">
    <property type="component" value="Unassembled WGS sequence"/>
</dbReference>
<gene>
    <name evidence="2" type="ORF">LTR84_010275</name>
</gene>
<dbReference type="InterPro" id="IPR052895">
    <property type="entry name" value="HetReg/Transcr_Mod"/>
</dbReference>
<dbReference type="Pfam" id="PF06985">
    <property type="entry name" value="HET"/>
    <property type="match status" value="1"/>
</dbReference>
<dbReference type="RefSeq" id="XP_064700547.1">
    <property type="nucleotide sequence ID" value="XM_064853812.1"/>
</dbReference>
<comment type="caution">
    <text evidence="2">The sequence shown here is derived from an EMBL/GenBank/DDBJ whole genome shotgun (WGS) entry which is preliminary data.</text>
</comment>
<proteinExistence type="predicted"/>
<evidence type="ECO:0000313" key="3">
    <source>
        <dbReference type="Proteomes" id="UP001358417"/>
    </source>
</evidence>
<name>A0AAV9MWC5_9EURO</name>
<dbReference type="PANTHER" id="PTHR24148:SF64">
    <property type="entry name" value="HETEROKARYON INCOMPATIBILITY DOMAIN-CONTAINING PROTEIN"/>
    <property type="match status" value="1"/>
</dbReference>
<accession>A0AAV9MWC5</accession>
<sequence length="636" mass="72993">MRKKERWLESSEELEYVDRIPPTIGKWSKPRNRFNPFLGVVDPFSQHSSTLRHRQLPVTEMYNYSPLPKAYSAFRLLTVMPGRKTDDIICKLQVENLDSLPLYEALSYCWDKGNPDHLIICEGKILKVGANVWDALYRMRRRRHPRCMWVDAICINQEDLEERASQVKRMNIIYQSAKSVVVWLGNTNSHFAIPFVTVVVQSSWRAPGAKLLVDHGLHLFGDVPVQIPLQTHSGELRAFAWWTVQEFFKCPWFLRLWVVQEVVAAKKVEVVWGHASMSWAVVEHALHLMREYSQSMSSSIPMQGYDQTHAMVSLRQPYRGRSLMDLMEIGRIFQASDDRDRVFALLGMQAGGARTGAGPIDIQPDYRSTISEVYRTTAQEIIKRRNDLEILVTVQHGEKVDLETPSWIPQWHCQFTRTLSKNNSFGLRMTRSPPAWMPASADLGVDPDFILQQSILYAVGLRYDEIVETTSTMTAEFFDSTDEATVAGHWWNESDTLKRIVFGYDYHILFDLLLLSFTPGTIGGIAIFEEFWDDVVCSWYRPSRLPLRNFLKRVPKECINRRIIRTKNGDVGIGPAATEIGDVVCVLFGASMPLVLRPIESHYVLVGECFMLSLMYGDLTAAWKEGQVASYKFEIH</sequence>
<keyword evidence="3" id="KW-1185">Reference proteome</keyword>
<dbReference type="Pfam" id="PF26639">
    <property type="entry name" value="Het-6_barrel"/>
    <property type="match status" value="1"/>
</dbReference>
<dbReference type="EMBL" id="JAVRRD010000041">
    <property type="protein sequence ID" value="KAK5044903.1"/>
    <property type="molecule type" value="Genomic_DNA"/>
</dbReference>
<dbReference type="PANTHER" id="PTHR24148">
    <property type="entry name" value="ANKYRIN REPEAT DOMAIN-CONTAINING PROTEIN 39 HOMOLOG-RELATED"/>
    <property type="match status" value="1"/>
</dbReference>
<dbReference type="AlphaFoldDB" id="A0AAV9MWC5"/>
<dbReference type="InterPro" id="IPR010730">
    <property type="entry name" value="HET"/>
</dbReference>
<feature type="domain" description="Heterokaryon incompatibility" evidence="1">
    <location>
        <begin position="103"/>
        <end position="261"/>
    </location>
</feature>
<dbReference type="GeneID" id="89978433"/>
<organism evidence="2 3">
    <name type="scientific">Exophiala bonariae</name>
    <dbReference type="NCBI Taxonomy" id="1690606"/>
    <lineage>
        <taxon>Eukaryota</taxon>
        <taxon>Fungi</taxon>
        <taxon>Dikarya</taxon>
        <taxon>Ascomycota</taxon>
        <taxon>Pezizomycotina</taxon>
        <taxon>Eurotiomycetes</taxon>
        <taxon>Chaetothyriomycetidae</taxon>
        <taxon>Chaetothyriales</taxon>
        <taxon>Herpotrichiellaceae</taxon>
        <taxon>Exophiala</taxon>
    </lineage>
</organism>
<evidence type="ECO:0000313" key="2">
    <source>
        <dbReference type="EMBL" id="KAK5044903.1"/>
    </source>
</evidence>
<reference evidence="2 3" key="1">
    <citation type="submission" date="2023-08" db="EMBL/GenBank/DDBJ databases">
        <title>Black Yeasts Isolated from many extreme environments.</title>
        <authorList>
            <person name="Coleine C."/>
            <person name="Stajich J.E."/>
            <person name="Selbmann L."/>
        </authorList>
    </citation>
    <scope>NUCLEOTIDE SEQUENCE [LARGE SCALE GENOMIC DNA]</scope>
    <source>
        <strain evidence="2 3">CCFEE 5792</strain>
    </source>
</reference>
<evidence type="ECO:0000259" key="1">
    <source>
        <dbReference type="Pfam" id="PF06985"/>
    </source>
</evidence>